<dbReference type="Proteomes" id="UP000183209">
    <property type="component" value="Unassembled WGS sequence"/>
</dbReference>
<dbReference type="Gene3D" id="2.60.40.10">
    <property type="entry name" value="Immunoglobulins"/>
    <property type="match status" value="1"/>
</dbReference>
<feature type="signal peptide" evidence="1">
    <location>
        <begin position="1"/>
        <end position="33"/>
    </location>
</feature>
<dbReference type="RefSeq" id="WP_074980201.1">
    <property type="nucleotide sequence ID" value="NZ_FPAG01000012.1"/>
</dbReference>
<organism evidence="2 3">
    <name type="scientific">Zhouia amylolytica</name>
    <dbReference type="NCBI Taxonomy" id="376730"/>
    <lineage>
        <taxon>Bacteria</taxon>
        <taxon>Pseudomonadati</taxon>
        <taxon>Bacteroidota</taxon>
        <taxon>Flavobacteriia</taxon>
        <taxon>Flavobacteriales</taxon>
        <taxon>Flavobacteriaceae</taxon>
        <taxon>Zhouia</taxon>
    </lineage>
</organism>
<dbReference type="InterPro" id="IPR013783">
    <property type="entry name" value="Ig-like_fold"/>
</dbReference>
<accession>A0A1I6VRU6</accession>
<dbReference type="PANTHER" id="PTHR37833">
    <property type="entry name" value="LIPOPROTEIN-RELATED"/>
    <property type="match status" value="1"/>
</dbReference>
<keyword evidence="1" id="KW-0732">Signal</keyword>
<reference evidence="2 3" key="1">
    <citation type="submission" date="2016-10" db="EMBL/GenBank/DDBJ databases">
        <authorList>
            <person name="de Groot N.N."/>
        </authorList>
    </citation>
    <scope>NUCLEOTIDE SEQUENCE [LARGE SCALE GENOMIC DNA]</scope>
    <source>
        <strain evidence="2 3">CGMCC 1.6114</strain>
    </source>
</reference>
<proteinExistence type="predicted"/>
<dbReference type="Pfam" id="PF07610">
    <property type="entry name" value="DUF1573"/>
    <property type="match status" value="1"/>
</dbReference>
<dbReference type="AlphaFoldDB" id="A0A1I6VRU6"/>
<gene>
    <name evidence="2" type="ORF">SAMN04487906_3291</name>
</gene>
<evidence type="ECO:0000313" key="2">
    <source>
        <dbReference type="EMBL" id="SFT16134.1"/>
    </source>
</evidence>
<dbReference type="EMBL" id="FPAG01000012">
    <property type="protein sequence ID" value="SFT16134.1"/>
    <property type="molecule type" value="Genomic_DNA"/>
</dbReference>
<sequence length="152" mass="16661">MTSLFNFKPQRTILATSTILFLLALFASFTCSAQDQAKLTKSGKFSFDTEEINYGNLQQNSNGDRVFIFTNTGNAPIVISQVKTSCGCTVPTYSKLPVLPGEKGEIKVQYDTNRLGAFNKTITIISNATDGNKILRIKGNVLKSNHNISDTK</sequence>
<dbReference type="OrthoDB" id="826619at2"/>
<evidence type="ECO:0000313" key="3">
    <source>
        <dbReference type="Proteomes" id="UP000183209"/>
    </source>
</evidence>
<dbReference type="InterPro" id="IPR011467">
    <property type="entry name" value="DUF1573"/>
</dbReference>
<name>A0A1I6VRU6_9FLAO</name>
<dbReference type="PANTHER" id="PTHR37833:SF1">
    <property type="entry name" value="SIGNAL PEPTIDE PROTEIN"/>
    <property type="match status" value="1"/>
</dbReference>
<evidence type="ECO:0008006" key="4">
    <source>
        <dbReference type="Google" id="ProtNLM"/>
    </source>
</evidence>
<feature type="chain" id="PRO_5010267941" description="DUF1573 domain-containing protein" evidence="1">
    <location>
        <begin position="34"/>
        <end position="152"/>
    </location>
</feature>
<evidence type="ECO:0000256" key="1">
    <source>
        <dbReference type="SAM" id="SignalP"/>
    </source>
</evidence>
<protein>
    <recommendedName>
        <fullName evidence="4">DUF1573 domain-containing protein</fullName>
    </recommendedName>
</protein>